<gene>
    <name evidence="2" type="ORF">WCN91_10030</name>
</gene>
<dbReference type="InterPro" id="IPR000380">
    <property type="entry name" value="Topo_IA"/>
</dbReference>
<feature type="domain" description="DNA topoisomerase type IA zn finger" evidence="1">
    <location>
        <begin position="116"/>
        <end position="151"/>
    </location>
</feature>
<dbReference type="PANTHER" id="PTHR42785:SF1">
    <property type="entry name" value="DNA TOPOISOMERASE"/>
    <property type="match status" value="1"/>
</dbReference>
<dbReference type="SUPFAM" id="SSF57783">
    <property type="entry name" value="Zinc beta-ribbon"/>
    <property type="match status" value="2"/>
</dbReference>
<dbReference type="InterPro" id="IPR013498">
    <property type="entry name" value="Topo_IA_Znf"/>
</dbReference>
<accession>A0ABU9MWT8</accession>
<evidence type="ECO:0000313" key="3">
    <source>
        <dbReference type="Proteomes" id="UP001447008"/>
    </source>
</evidence>
<feature type="domain" description="DNA topoisomerase type IA zn finger" evidence="1">
    <location>
        <begin position="21"/>
        <end position="56"/>
    </location>
</feature>
<keyword evidence="2" id="KW-0238">DNA-binding</keyword>
<dbReference type="Gene3D" id="3.30.65.10">
    <property type="entry name" value="Bacterial Topoisomerase I, domain 1"/>
    <property type="match status" value="2"/>
</dbReference>
<name>A0ABU9MWT8_9GAMM</name>
<dbReference type="EMBL" id="JBCGCU010000009">
    <property type="protein sequence ID" value="MEM0515744.1"/>
    <property type="molecule type" value="Genomic_DNA"/>
</dbReference>
<comment type="caution">
    <text evidence="2">The sequence shown here is derived from an EMBL/GenBank/DDBJ whole genome shotgun (WGS) entry which is preliminary data.</text>
</comment>
<dbReference type="PANTHER" id="PTHR42785">
    <property type="entry name" value="DNA TOPOISOMERASE, TYPE IA, CORE"/>
    <property type="match status" value="1"/>
</dbReference>
<reference evidence="2 3" key="1">
    <citation type="submission" date="2024-03" db="EMBL/GenBank/DDBJ databases">
        <title>Pseudoalteromonas qingdaonensis sp. nov., isolated from the intestines of marine benthic organisms.</title>
        <authorList>
            <person name="Lin X."/>
            <person name="Fang S."/>
            <person name="Hu X."/>
        </authorList>
    </citation>
    <scope>NUCLEOTIDE SEQUENCE [LARGE SCALE GENOMIC DNA]</scope>
    <source>
        <strain evidence="2 3">YIC-827</strain>
    </source>
</reference>
<proteinExistence type="predicted"/>
<dbReference type="GO" id="GO:0003677">
    <property type="term" value="F:DNA binding"/>
    <property type="evidence" value="ECO:0007669"/>
    <property type="project" value="UniProtKB-KW"/>
</dbReference>
<organism evidence="2 3">
    <name type="scientific">Pseudoalteromonas qingdaonensis</name>
    <dbReference type="NCBI Taxonomy" id="3131913"/>
    <lineage>
        <taxon>Bacteria</taxon>
        <taxon>Pseudomonadati</taxon>
        <taxon>Pseudomonadota</taxon>
        <taxon>Gammaproteobacteria</taxon>
        <taxon>Alteromonadales</taxon>
        <taxon>Pseudoalteromonadaceae</taxon>
        <taxon>Pseudoalteromonas</taxon>
    </lineage>
</organism>
<feature type="domain" description="DNA topoisomerase type IA zn finger" evidence="1">
    <location>
        <begin position="70"/>
        <end position="100"/>
    </location>
</feature>
<protein>
    <submittedName>
        <fullName evidence="2">Topoisomerase DNA-binding C4 zinc finger domain-containing protein</fullName>
    </submittedName>
</protein>
<dbReference type="RefSeq" id="WP_342678639.1">
    <property type="nucleotide sequence ID" value="NZ_JBCGCU010000009.1"/>
</dbReference>
<evidence type="ECO:0000259" key="1">
    <source>
        <dbReference type="Pfam" id="PF01396"/>
    </source>
</evidence>
<dbReference type="Proteomes" id="UP001447008">
    <property type="component" value="Unassembled WGS sequence"/>
</dbReference>
<dbReference type="Pfam" id="PF01396">
    <property type="entry name" value="Zn_ribbon_Top1"/>
    <property type="match status" value="3"/>
</dbReference>
<evidence type="ECO:0000313" key="2">
    <source>
        <dbReference type="EMBL" id="MEM0515744.1"/>
    </source>
</evidence>
<sequence>MTKIDHSLFNADKHALEKEYEVCPECGSELVMRHSKSGAFLGCASYPTCHFIRPLHQHDTSTLKVLEDNPCPQCSAPLAVKNGRFGMFIGCTNFPECHYIADQREQSEQDSALPACPKCNKGHLTQRSSKYGKAFYSCDAYPKCKYSLNYPPVAVTCEQCQWPVMMKRHFAEGAMLQCPQKNCGHKQPDDAESGQ</sequence>
<keyword evidence="3" id="KW-1185">Reference proteome</keyword>